<dbReference type="GO" id="GO:0016787">
    <property type="term" value="F:hydrolase activity"/>
    <property type="evidence" value="ECO:0007669"/>
    <property type="project" value="InterPro"/>
</dbReference>
<dbReference type="InterPro" id="IPR032466">
    <property type="entry name" value="Metal_Hydrolase"/>
</dbReference>
<evidence type="ECO:0000313" key="3">
    <source>
        <dbReference type="EMBL" id="RLE13835.1"/>
    </source>
</evidence>
<protein>
    <recommendedName>
        <fullName evidence="2">Amidohydrolase-related domain-containing protein</fullName>
    </recommendedName>
</protein>
<dbReference type="PANTHER" id="PTHR21240:SF19">
    <property type="entry name" value="CATALYTIC_ HYDROLASE"/>
    <property type="match status" value="1"/>
</dbReference>
<organism evidence="3 4">
    <name type="scientific">Aerophobetes bacterium</name>
    <dbReference type="NCBI Taxonomy" id="2030807"/>
    <lineage>
        <taxon>Bacteria</taxon>
        <taxon>Candidatus Aerophobota</taxon>
    </lineage>
</organism>
<dbReference type="Gene3D" id="3.20.20.140">
    <property type="entry name" value="Metal-dependent hydrolases"/>
    <property type="match status" value="1"/>
</dbReference>
<comment type="caution">
    <text evidence="3">The sequence shown here is derived from an EMBL/GenBank/DDBJ whole genome shotgun (WGS) entry which is preliminary data.</text>
</comment>
<dbReference type="CDD" id="cd01292">
    <property type="entry name" value="metallo-dependent_hydrolases"/>
    <property type="match status" value="1"/>
</dbReference>
<dbReference type="PANTHER" id="PTHR21240">
    <property type="entry name" value="2-AMINO-3-CARBOXYLMUCONATE-6-SEMIALDEHYDE DECARBOXYLASE"/>
    <property type="match status" value="1"/>
</dbReference>
<dbReference type="InterPro" id="IPR006680">
    <property type="entry name" value="Amidohydro-rel"/>
</dbReference>
<keyword evidence="1" id="KW-0456">Lyase</keyword>
<gene>
    <name evidence="3" type="ORF">DRI96_02375</name>
</gene>
<dbReference type="Pfam" id="PF04909">
    <property type="entry name" value="Amidohydro_2"/>
    <property type="match status" value="1"/>
</dbReference>
<dbReference type="GO" id="GO:0016831">
    <property type="term" value="F:carboxy-lyase activity"/>
    <property type="evidence" value="ECO:0007669"/>
    <property type="project" value="InterPro"/>
</dbReference>
<evidence type="ECO:0000259" key="2">
    <source>
        <dbReference type="Pfam" id="PF04909"/>
    </source>
</evidence>
<feature type="non-terminal residue" evidence="3">
    <location>
        <position position="236"/>
    </location>
</feature>
<dbReference type="InterPro" id="IPR032465">
    <property type="entry name" value="ACMSD"/>
</dbReference>
<proteinExistence type="predicted"/>
<dbReference type="SUPFAM" id="SSF51556">
    <property type="entry name" value="Metallo-dependent hydrolases"/>
    <property type="match status" value="1"/>
</dbReference>
<feature type="domain" description="Amidohydrolase-related" evidence="2">
    <location>
        <begin position="3"/>
        <end position="215"/>
    </location>
</feature>
<name>A0A662DED4_UNCAE</name>
<dbReference type="EMBL" id="QMQB01000067">
    <property type="protein sequence ID" value="RLE13835.1"/>
    <property type="molecule type" value="Genomic_DNA"/>
</dbReference>
<sequence>MIIDIHVHYYKKWCGMVGLKITDLIAKMDKSGIDMSILNSLSALTEKDSSPGNKEIYNAVSLYPDRLVGMASVNPYHAQYAEEELKRCLSTYEFKGLKLHPWIQGYPAHSEIVHNLIDICKEYNVPILFHSGTPPYTQVVQIAYIAKKFPDVVFILGHMGLTYQWKEAIEVATMYQNIFLETSGITYSFAIKEAIKKLGTGRIVFGTDSPFLESAELEIMKIKNLKLSSDQWEMIM</sequence>
<dbReference type="Proteomes" id="UP000267654">
    <property type="component" value="Unassembled WGS sequence"/>
</dbReference>
<accession>A0A662DED4</accession>
<evidence type="ECO:0000256" key="1">
    <source>
        <dbReference type="ARBA" id="ARBA00023239"/>
    </source>
</evidence>
<reference evidence="3 4" key="1">
    <citation type="submission" date="2018-06" db="EMBL/GenBank/DDBJ databases">
        <title>Extensive metabolic versatility and redundancy in microbially diverse, dynamic hydrothermal sediments.</title>
        <authorList>
            <person name="Dombrowski N."/>
            <person name="Teske A."/>
            <person name="Baker B.J."/>
        </authorList>
    </citation>
    <scope>NUCLEOTIDE SEQUENCE [LARGE SCALE GENOMIC DNA]</scope>
    <source>
        <strain evidence="3">B19_G9</strain>
    </source>
</reference>
<dbReference type="AlphaFoldDB" id="A0A662DED4"/>
<evidence type="ECO:0000313" key="4">
    <source>
        <dbReference type="Proteomes" id="UP000267654"/>
    </source>
</evidence>